<dbReference type="PROSITE" id="PS00107">
    <property type="entry name" value="PROTEIN_KINASE_ATP"/>
    <property type="match status" value="1"/>
</dbReference>
<dbReference type="KEGG" id="drg:H9K76_03195"/>
<keyword evidence="9" id="KW-0723">Serine/threonine-protein kinase</keyword>
<keyword evidence="3 9" id="KW-0418">Kinase</keyword>
<keyword evidence="7" id="KW-0812">Transmembrane</keyword>
<keyword evidence="10" id="KW-1185">Reference proteome</keyword>
<keyword evidence="4 5" id="KW-0067">ATP-binding</keyword>
<accession>A0A7G9RQM2</accession>
<name>A0A7G9RQM2_9BURK</name>
<dbReference type="PROSITE" id="PS50011">
    <property type="entry name" value="PROTEIN_KINASE_DOM"/>
    <property type="match status" value="1"/>
</dbReference>
<feature type="transmembrane region" description="Helical" evidence="7">
    <location>
        <begin position="481"/>
        <end position="501"/>
    </location>
</feature>
<evidence type="ECO:0000259" key="8">
    <source>
        <dbReference type="PROSITE" id="PS50011"/>
    </source>
</evidence>
<keyword evidence="7" id="KW-1133">Transmembrane helix</keyword>
<dbReference type="InterPro" id="IPR011009">
    <property type="entry name" value="Kinase-like_dom_sf"/>
</dbReference>
<evidence type="ECO:0000256" key="1">
    <source>
        <dbReference type="ARBA" id="ARBA00022679"/>
    </source>
</evidence>
<dbReference type="GO" id="GO:0005524">
    <property type="term" value="F:ATP binding"/>
    <property type="evidence" value="ECO:0007669"/>
    <property type="project" value="UniProtKB-UniRule"/>
</dbReference>
<evidence type="ECO:0000256" key="3">
    <source>
        <dbReference type="ARBA" id="ARBA00022777"/>
    </source>
</evidence>
<feature type="domain" description="Protein kinase" evidence="8">
    <location>
        <begin position="28"/>
        <end position="310"/>
    </location>
</feature>
<feature type="compositionally biased region" description="Pro residues" evidence="6">
    <location>
        <begin position="590"/>
        <end position="606"/>
    </location>
</feature>
<keyword evidence="2 5" id="KW-0547">Nucleotide-binding</keyword>
<dbReference type="CDD" id="cd14014">
    <property type="entry name" value="STKc_PknB_like"/>
    <property type="match status" value="1"/>
</dbReference>
<sequence length="665" mass="71221">MSEVPASRPPGNVDHVDALPVGARLGEFEIVGLLGVGGFGMVYQAFDHSLLRFVAIKEYMPASLAGRAQGRTIWVRSSADEPAFQAGLASFVEEARLLAQFDHSSLVKVFRFWEANHTAYMVMPLYAGMTLKQARANMRTPPPEEWLRKVIWSVCSALRVLHDGKTLHRDISPDNIFLQDNGPPVLLDLGAARFAIGDRDRKHTAVLKVNYAPIEQYADADGELKPGPWSDIYSLAAVIYGCICNDMPLPSTLRSIRDRMVPFARVARTVRKQFGVEYSTPFVETISKALSLQPRDRHWTVDDFLAQMGMTTAPANLDKFDFKAELGDTWVDEAPQAAASVLLDMGEGTDLAPAARKAVHNTDMVPTVLHLPGTPPPLPVESDGRGAGTAEDFQDTVVRGMDFEDSRDEPYEAHIAAAATAAGNAAAPASAGTGAAGQRKPSSPRQASASPSRSRSGRPSSSGRTRNGDGRPKAGGGPRRALLASAAAALVLVAGSVAWFVSTSSATRAAPETVQQAFVPTPDEEIVTEMAEANPGSQAASADLLLVADHVASAAASAAAPVPAVKEPRKRAEAPRKVVEVQAAREEVPVPQPAPVAVPAPQPASQPPVVKRASPEESCADAGFLAKPMCIHNECQKPGMAGHPICVENKRRRDEERRQRQMYSQ</sequence>
<evidence type="ECO:0000256" key="4">
    <source>
        <dbReference type="ARBA" id="ARBA00022840"/>
    </source>
</evidence>
<feature type="region of interest" description="Disordered" evidence="6">
    <location>
        <begin position="588"/>
        <end position="614"/>
    </location>
</feature>
<feature type="compositionally biased region" description="Basic and acidic residues" evidence="6">
    <location>
        <begin position="648"/>
        <end position="659"/>
    </location>
</feature>
<feature type="region of interest" description="Disordered" evidence="6">
    <location>
        <begin position="428"/>
        <end position="479"/>
    </location>
</feature>
<evidence type="ECO:0000256" key="5">
    <source>
        <dbReference type="PROSITE-ProRule" id="PRU10141"/>
    </source>
</evidence>
<dbReference type="Gene3D" id="3.30.200.20">
    <property type="entry name" value="Phosphorylase Kinase, domain 1"/>
    <property type="match status" value="1"/>
</dbReference>
<evidence type="ECO:0000256" key="7">
    <source>
        <dbReference type="SAM" id="Phobius"/>
    </source>
</evidence>
<dbReference type="Gene3D" id="1.10.510.10">
    <property type="entry name" value="Transferase(Phosphotransferase) domain 1"/>
    <property type="match status" value="1"/>
</dbReference>
<dbReference type="AlphaFoldDB" id="A0A7G9RQM2"/>
<feature type="compositionally biased region" description="Low complexity" evidence="6">
    <location>
        <begin position="428"/>
        <end position="464"/>
    </location>
</feature>
<reference evidence="9 10" key="1">
    <citation type="submission" date="2020-08" db="EMBL/GenBank/DDBJ databases">
        <title>Genome sequence of Diaphorobacter ruginosibacter DSM 27467T.</title>
        <authorList>
            <person name="Hyun D.-W."/>
            <person name="Bae J.-W."/>
        </authorList>
    </citation>
    <scope>NUCLEOTIDE SEQUENCE [LARGE SCALE GENOMIC DNA]</scope>
    <source>
        <strain evidence="9 10">DSM 27467</strain>
    </source>
</reference>
<protein>
    <submittedName>
        <fullName evidence="9">Serine/threonine protein kinase</fullName>
    </submittedName>
</protein>
<dbReference type="PANTHER" id="PTHR43289:SF34">
    <property type="entry name" value="SERINE_THREONINE-PROTEIN KINASE YBDM-RELATED"/>
    <property type="match status" value="1"/>
</dbReference>
<dbReference type="PANTHER" id="PTHR43289">
    <property type="entry name" value="MITOGEN-ACTIVATED PROTEIN KINASE KINASE KINASE 20-RELATED"/>
    <property type="match status" value="1"/>
</dbReference>
<dbReference type="Proteomes" id="UP000515811">
    <property type="component" value="Chromosome"/>
</dbReference>
<dbReference type="RefSeq" id="WP_187598142.1">
    <property type="nucleotide sequence ID" value="NZ_CP060714.1"/>
</dbReference>
<evidence type="ECO:0000256" key="6">
    <source>
        <dbReference type="SAM" id="MobiDB-lite"/>
    </source>
</evidence>
<feature type="binding site" evidence="5">
    <location>
        <position position="57"/>
    </location>
    <ligand>
        <name>ATP</name>
        <dbReference type="ChEBI" id="CHEBI:30616"/>
    </ligand>
</feature>
<keyword evidence="1" id="KW-0808">Transferase</keyword>
<evidence type="ECO:0000313" key="10">
    <source>
        <dbReference type="Proteomes" id="UP000515811"/>
    </source>
</evidence>
<dbReference type="SUPFAM" id="SSF56112">
    <property type="entry name" value="Protein kinase-like (PK-like)"/>
    <property type="match status" value="1"/>
</dbReference>
<keyword evidence="7" id="KW-0472">Membrane</keyword>
<gene>
    <name evidence="9" type="ORF">H9K76_03195</name>
</gene>
<dbReference type="GO" id="GO:0004674">
    <property type="term" value="F:protein serine/threonine kinase activity"/>
    <property type="evidence" value="ECO:0007669"/>
    <property type="project" value="UniProtKB-KW"/>
</dbReference>
<feature type="region of interest" description="Disordered" evidence="6">
    <location>
        <begin position="640"/>
        <end position="665"/>
    </location>
</feature>
<dbReference type="InterPro" id="IPR017441">
    <property type="entry name" value="Protein_kinase_ATP_BS"/>
</dbReference>
<dbReference type="EMBL" id="CP060714">
    <property type="protein sequence ID" value="QNN57897.1"/>
    <property type="molecule type" value="Genomic_DNA"/>
</dbReference>
<organism evidence="9 10">
    <name type="scientific">Diaphorobacter ruginosibacter</name>
    <dbReference type="NCBI Taxonomy" id="1715720"/>
    <lineage>
        <taxon>Bacteria</taxon>
        <taxon>Pseudomonadati</taxon>
        <taxon>Pseudomonadota</taxon>
        <taxon>Betaproteobacteria</taxon>
        <taxon>Burkholderiales</taxon>
        <taxon>Comamonadaceae</taxon>
        <taxon>Diaphorobacter</taxon>
    </lineage>
</organism>
<evidence type="ECO:0000256" key="2">
    <source>
        <dbReference type="ARBA" id="ARBA00022741"/>
    </source>
</evidence>
<evidence type="ECO:0000313" key="9">
    <source>
        <dbReference type="EMBL" id="QNN57897.1"/>
    </source>
</evidence>
<dbReference type="Pfam" id="PF00069">
    <property type="entry name" value="Pkinase"/>
    <property type="match status" value="1"/>
</dbReference>
<feature type="region of interest" description="Disordered" evidence="6">
    <location>
        <begin position="372"/>
        <end position="395"/>
    </location>
</feature>
<proteinExistence type="predicted"/>
<dbReference type="InterPro" id="IPR000719">
    <property type="entry name" value="Prot_kinase_dom"/>
</dbReference>